<dbReference type="SUPFAM" id="SSF109755">
    <property type="entry name" value="PhoU-like"/>
    <property type="match status" value="1"/>
</dbReference>
<reference evidence="2 3" key="1">
    <citation type="submission" date="2017-11" db="EMBL/GenBank/DDBJ databases">
        <title>Comparitive Functional Genomics of Dry Heat Resistant strains isolated from the Viking Spacecraft.</title>
        <authorList>
            <person name="Seuylemezian A."/>
            <person name="Cooper K."/>
            <person name="Vaishampayan P."/>
        </authorList>
    </citation>
    <scope>NUCLEOTIDE SEQUENCE [LARGE SCALE GENOMIC DNA]</scope>
    <source>
        <strain evidence="2 3">V1-29</strain>
    </source>
</reference>
<dbReference type="RefSeq" id="WP_101643564.1">
    <property type="nucleotide sequence ID" value="NZ_PGUY01000046.1"/>
</dbReference>
<dbReference type="Gene3D" id="1.20.58.220">
    <property type="entry name" value="Phosphate transport system protein phou homolog 2, domain 2"/>
    <property type="match status" value="1"/>
</dbReference>
<proteinExistence type="inferred from homology"/>
<dbReference type="PANTHER" id="PTHR37298">
    <property type="entry name" value="UPF0111 PROTEIN YKAA"/>
    <property type="match status" value="1"/>
</dbReference>
<evidence type="ECO:0000313" key="2">
    <source>
        <dbReference type="EMBL" id="PLT29118.1"/>
    </source>
</evidence>
<dbReference type="Pfam" id="PF01865">
    <property type="entry name" value="PhoU_div"/>
    <property type="match status" value="1"/>
</dbReference>
<dbReference type="InterPro" id="IPR018445">
    <property type="entry name" value="Put_Phosphate_transp_reg"/>
</dbReference>
<protein>
    <submittedName>
        <fullName evidence="2">DUF47 domain-containing protein</fullName>
    </submittedName>
</protein>
<comment type="caution">
    <text evidence="2">The sequence shown here is derived from an EMBL/GenBank/DDBJ whole genome shotgun (WGS) entry which is preliminary data.</text>
</comment>
<name>A0A2N5M427_9BACI</name>
<comment type="similarity">
    <text evidence="1">Belongs to the UPF0111 family.</text>
</comment>
<accession>A0A2N5M427</accession>
<dbReference type="OrthoDB" id="9797568at2"/>
<dbReference type="InterPro" id="IPR038078">
    <property type="entry name" value="PhoU-like_sf"/>
</dbReference>
<sequence>MVFKSKQDKFASLLINISENIRVSADYFADYKLNNISDLKVFADTMKDYEHKGDSYVHEVITDLNNAFITPIEREDILLLAMTMDDVLDGLESSSALFEMYSVINADDYMLKFVDAIRNCAIEIEKSVALLTNKKKFIQIREHAIKIKELESTCDGILRQSIKNLFTVEKDPIRIIQYKEIYENLEDIADSCQSVANALETIVTKNA</sequence>
<keyword evidence="3" id="KW-1185">Reference proteome</keyword>
<dbReference type="InterPro" id="IPR052912">
    <property type="entry name" value="UPF0111_domain"/>
</dbReference>
<dbReference type="Proteomes" id="UP000234748">
    <property type="component" value="Unassembled WGS sequence"/>
</dbReference>
<gene>
    <name evidence="2" type="ORF">CUU66_14985</name>
</gene>
<evidence type="ECO:0000256" key="1">
    <source>
        <dbReference type="ARBA" id="ARBA00008591"/>
    </source>
</evidence>
<dbReference type="EMBL" id="PGUY01000046">
    <property type="protein sequence ID" value="PLT29118.1"/>
    <property type="molecule type" value="Genomic_DNA"/>
</dbReference>
<organism evidence="2 3">
    <name type="scientific">Peribacillus deserti</name>
    <dbReference type="NCBI Taxonomy" id="673318"/>
    <lineage>
        <taxon>Bacteria</taxon>
        <taxon>Bacillati</taxon>
        <taxon>Bacillota</taxon>
        <taxon>Bacilli</taxon>
        <taxon>Bacillales</taxon>
        <taxon>Bacillaceae</taxon>
        <taxon>Peribacillus</taxon>
    </lineage>
</organism>
<dbReference type="AlphaFoldDB" id="A0A2N5M427"/>
<dbReference type="PANTHER" id="PTHR37298:SF1">
    <property type="entry name" value="UPF0111 PROTEIN YKAA"/>
    <property type="match status" value="1"/>
</dbReference>
<evidence type="ECO:0000313" key="3">
    <source>
        <dbReference type="Proteomes" id="UP000234748"/>
    </source>
</evidence>